<keyword evidence="1" id="KW-0812">Transmembrane</keyword>
<proteinExistence type="predicted"/>
<dbReference type="Pfam" id="PF10101">
    <property type="entry name" value="DUF2339"/>
    <property type="match status" value="1"/>
</dbReference>
<feature type="non-terminal residue" evidence="2">
    <location>
        <position position="1"/>
    </location>
</feature>
<protein>
    <recommendedName>
        <fullName evidence="3">DUF2339 domain-containing protein</fullName>
    </recommendedName>
</protein>
<feature type="transmembrane region" description="Helical" evidence="1">
    <location>
        <begin position="237"/>
        <end position="256"/>
    </location>
</feature>
<feature type="transmembrane region" description="Helical" evidence="1">
    <location>
        <begin position="261"/>
        <end position="278"/>
    </location>
</feature>
<sequence length="642" mass="71594">VQHIICPQCSRRNLNTNSFCIYCGIRLSERFVEDVESEQLADVPVGAVPEILQNETVADQDFSSENNGNGASQSIPLQSRLKLNRLENLFGSNWLVRIGVVAIFIGISFLMKLAIDENMLTQEVLVLAGVISGVGFLVLGELLWSRYPIYAHALSGGGIALLYSSLLAALTRGTVDVWLAVGLLLLVSLISVGLAFKRNSQPLALLGVAGGLLAPFLYAGIADPDFEIDKLFAGQKYFLIIYLLVIDLGVIGVALFKNWRWFKLVSVIGSYAGFALWFGEYEDRNLSTGFAIFALTLLFLVLFVSATGFHLIRRLSPRALDVSPMVSNALLYVIISYYGVLDHEAGNFENWQAIPTLGLGIVHLLIAYLAFRINRTQPVMAIMLGGIGLVSISIFVPMQFDGYPLIIGMSTNAAFMLWLSVYLKSNELKFLSLVLFIFALGSLLSVDPIDSRYAVRPLTSLWFIFVLYVSLFLYNKYRNGFSLRLIAIPKWIVTQEDLDRNYRWLYRVSSYDATQIFLLASGNFLSIWMLSIEFGRFIESQVSSADTADQWKSLSITVLWAGYSTLLIIAGVIVRSSFIRLAGLGLMSLGVIKLFLYDTFNLEQFYRVASYIVLGTLLLSAGMLYQRYQSRVRGFFTEKTDI</sequence>
<gene>
    <name evidence="2" type="ORF">METZ01_LOCUS13745</name>
</gene>
<dbReference type="EMBL" id="UINC01000772">
    <property type="protein sequence ID" value="SUZ60891.1"/>
    <property type="molecule type" value="Genomic_DNA"/>
</dbReference>
<evidence type="ECO:0008006" key="3">
    <source>
        <dbReference type="Google" id="ProtNLM"/>
    </source>
</evidence>
<reference evidence="2" key="1">
    <citation type="submission" date="2018-05" db="EMBL/GenBank/DDBJ databases">
        <authorList>
            <person name="Lanie J.A."/>
            <person name="Ng W.-L."/>
            <person name="Kazmierczak K.M."/>
            <person name="Andrzejewski T.M."/>
            <person name="Davidsen T.M."/>
            <person name="Wayne K.J."/>
            <person name="Tettelin H."/>
            <person name="Glass J.I."/>
            <person name="Rusch D."/>
            <person name="Podicherti R."/>
            <person name="Tsui H.-C.T."/>
            <person name="Winkler M.E."/>
        </authorList>
    </citation>
    <scope>NUCLEOTIDE SEQUENCE</scope>
</reference>
<feature type="transmembrane region" description="Helical" evidence="1">
    <location>
        <begin position="125"/>
        <end position="144"/>
    </location>
</feature>
<feature type="transmembrane region" description="Helical" evidence="1">
    <location>
        <begin position="554"/>
        <end position="574"/>
    </location>
</feature>
<evidence type="ECO:0000256" key="1">
    <source>
        <dbReference type="SAM" id="Phobius"/>
    </source>
</evidence>
<feature type="transmembrane region" description="Helical" evidence="1">
    <location>
        <begin position="94"/>
        <end position="113"/>
    </location>
</feature>
<feature type="transmembrane region" description="Helical" evidence="1">
    <location>
        <begin position="516"/>
        <end position="534"/>
    </location>
</feature>
<dbReference type="InterPro" id="IPR019286">
    <property type="entry name" value="DUF2339_TM"/>
</dbReference>
<feature type="transmembrane region" description="Helical" evidence="1">
    <location>
        <begin position="319"/>
        <end position="340"/>
    </location>
</feature>
<feature type="transmembrane region" description="Helical" evidence="1">
    <location>
        <begin position="203"/>
        <end position="222"/>
    </location>
</feature>
<feature type="transmembrane region" description="Helical" evidence="1">
    <location>
        <begin position="378"/>
        <end position="396"/>
    </location>
</feature>
<accession>A0A381P1V5</accession>
<feature type="transmembrane region" description="Helical" evidence="1">
    <location>
        <begin position="606"/>
        <end position="625"/>
    </location>
</feature>
<organism evidence="2">
    <name type="scientific">marine metagenome</name>
    <dbReference type="NCBI Taxonomy" id="408172"/>
    <lineage>
        <taxon>unclassified sequences</taxon>
        <taxon>metagenomes</taxon>
        <taxon>ecological metagenomes</taxon>
    </lineage>
</organism>
<name>A0A381P1V5_9ZZZZ</name>
<feature type="transmembrane region" description="Helical" evidence="1">
    <location>
        <begin position="402"/>
        <end position="423"/>
    </location>
</feature>
<feature type="transmembrane region" description="Helical" evidence="1">
    <location>
        <begin position="455"/>
        <end position="474"/>
    </location>
</feature>
<feature type="transmembrane region" description="Helical" evidence="1">
    <location>
        <begin position="581"/>
        <end position="600"/>
    </location>
</feature>
<evidence type="ECO:0000313" key="2">
    <source>
        <dbReference type="EMBL" id="SUZ60891.1"/>
    </source>
</evidence>
<feature type="transmembrane region" description="Helical" evidence="1">
    <location>
        <begin position="290"/>
        <end position="312"/>
    </location>
</feature>
<feature type="transmembrane region" description="Helical" evidence="1">
    <location>
        <begin position="430"/>
        <end position="449"/>
    </location>
</feature>
<dbReference type="PANTHER" id="PTHR38434">
    <property type="entry name" value="BLL2549 PROTEIN"/>
    <property type="match status" value="1"/>
</dbReference>
<dbReference type="AlphaFoldDB" id="A0A381P1V5"/>
<keyword evidence="1" id="KW-1133">Transmembrane helix</keyword>
<dbReference type="PANTHER" id="PTHR38434:SF1">
    <property type="entry name" value="BLL2549 PROTEIN"/>
    <property type="match status" value="1"/>
</dbReference>
<feature type="transmembrane region" description="Helical" evidence="1">
    <location>
        <begin position="352"/>
        <end position="371"/>
    </location>
</feature>
<feature type="transmembrane region" description="Helical" evidence="1">
    <location>
        <begin position="177"/>
        <end position="196"/>
    </location>
</feature>
<feature type="transmembrane region" description="Helical" evidence="1">
    <location>
        <begin position="151"/>
        <end position="171"/>
    </location>
</feature>
<keyword evidence="1" id="KW-0472">Membrane</keyword>